<protein>
    <submittedName>
        <fullName evidence="2">PIR protein</fullName>
    </submittedName>
</protein>
<proteinExistence type="predicted"/>
<dbReference type="InterPro" id="IPR006477">
    <property type="entry name" value="Yir_bir_cir"/>
</dbReference>
<keyword evidence="1" id="KW-0472">Membrane</keyword>
<organism evidence="2 3">
    <name type="scientific">Plasmodium yoelii yoelii</name>
    <dbReference type="NCBI Taxonomy" id="73239"/>
    <lineage>
        <taxon>Eukaryota</taxon>
        <taxon>Sar</taxon>
        <taxon>Alveolata</taxon>
        <taxon>Apicomplexa</taxon>
        <taxon>Aconoidasida</taxon>
        <taxon>Haemosporida</taxon>
        <taxon>Plasmodiidae</taxon>
        <taxon>Plasmodium</taxon>
        <taxon>Plasmodium (Vinckeia)</taxon>
    </lineage>
</organism>
<reference evidence="2" key="1">
    <citation type="submission" date="2023-01" db="EMBL/GenBank/DDBJ databases">
        <title>Long-Read Genome Assembly and Gene Model Annotations for the Rodent Malaria Parasite Plasmodium yoelii 17XNL.</title>
        <authorList>
            <person name="Mitchell G.J."/>
            <person name="Sebastian A."/>
            <person name="Albert I."/>
            <person name="Lindner S.E."/>
        </authorList>
    </citation>
    <scope>NUCLEOTIDE SEQUENCE</scope>
    <source>
        <strain evidence="2">17XNL clone 1.1</strain>
    </source>
</reference>
<sequence length="354" mass="40460">MIITKGIKDNNLCKIVLYIHMIKNVLTLPPNKAIYLTTIKCGRFSTLRNFLPDELGKTTNLKFHDNGKIKNYCPNQNCNTDLDKINAACLWLLKQTIVNNIDSLTNEELKAFIIYIMIWLSYMLNLKNVNNINYLKDFYEKHIKNNSHYTKCNESGDDCSDSLKDKLGYDNFKEFIKENECIMSISIIEMSKYYDAFKLLCEIYAGGNTDKSSCTKNLKTAQEFAKKYKELSDGSSITENSSCSQIFLTLSNDYNSLKKKCNELGCNEFPPLPEKTTIQGHVQSSKDKSVEKSEENSVQGFGATLSNSSITNKLIPVLSIFAAIPIFLGIAYKYSLFGFRKRDQKQHLREKIKK</sequence>
<dbReference type="Proteomes" id="UP001054126">
    <property type="component" value="Chromosome 8"/>
</dbReference>
<keyword evidence="1" id="KW-0812">Transmembrane</keyword>
<evidence type="ECO:0000313" key="2">
    <source>
        <dbReference type="EMBL" id="WBY56970.1"/>
    </source>
</evidence>
<dbReference type="EMBL" id="CP115532">
    <property type="protein sequence ID" value="WBY56970.1"/>
    <property type="molecule type" value="Genomic_DNA"/>
</dbReference>
<evidence type="ECO:0000256" key="1">
    <source>
        <dbReference type="SAM" id="Phobius"/>
    </source>
</evidence>
<feature type="transmembrane region" description="Helical" evidence="1">
    <location>
        <begin position="314"/>
        <end position="332"/>
    </location>
</feature>
<keyword evidence="1" id="KW-1133">Transmembrane helix</keyword>
<evidence type="ECO:0000313" key="3">
    <source>
        <dbReference type="Proteomes" id="UP001054126"/>
    </source>
</evidence>
<accession>A0AAF0B526</accession>
<dbReference type="AlphaFoldDB" id="A0AAF0B526"/>
<dbReference type="NCBIfam" id="TIGR01590">
    <property type="entry name" value="yir-bir-cir_Pla"/>
    <property type="match status" value="1"/>
</dbReference>
<name>A0AAF0B526_PLAYO</name>
<dbReference type="Pfam" id="PF06022">
    <property type="entry name" value="Cir_Bir_Yir"/>
    <property type="match status" value="1"/>
</dbReference>
<gene>
    <name evidence="2" type="ORF">Py17XNL_000801958</name>
</gene>